<keyword evidence="1" id="KW-0472">Membrane</keyword>
<sequence>MDEVLGGATVANMVDRERLMRRRRLAVVRWWPCWTVAPALLAALLVFVPWYAWDLAPDYNLVARACPASCLVLAHGAPVAVPDSDLVIPRLCVRLGADEHGTVCDNCQGHERRRAGAADTQTDCRNDIIGDLDAWAMPFFTERDSYMDAEGALGFLEASPVGTRHTCFYDPASLMRAHVAMHNDLPSLFRRLCLAAWSAAVAAVSGMAVCFGLVSRWAAL</sequence>
<name>A0A2U7UB53_9VIRU</name>
<organism evidence="2">
    <name type="scientific">Pandoravirus neocaledonia</name>
    <dbReference type="NCBI Taxonomy" id="2107708"/>
    <lineage>
        <taxon>Viruses</taxon>
        <taxon>Pandoravirus</taxon>
    </lineage>
</organism>
<keyword evidence="1" id="KW-1133">Transmembrane helix</keyword>
<reference evidence="2" key="1">
    <citation type="journal article" date="2018" name="Nat. Commun.">
        <title>Diversity and evolution of the emerging Pandoraviridae family.</title>
        <authorList>
            <person name="Legendre M."/>
            <person name="Fabre E."/>
            <person name="Poirot O."/>
            <person name="Jeudy S."/>
            <person name="Lartigue A."/>
            <person name="Alempic J.M."/>
            <person name="Beucher L."/>
            <person name="Philippe N."/>
            <person name="Bertaux L."/>
            <person name="Christo-Foroux E."/>
            <person name="Labadie K."/>
            <person name="Coute Y."/>
            <person name="Abergel C."/>
            <person name="Claverie J.M."/>
        </authorList>
    </citation>
    <scope>NUCLEOTIDE SEQUENCE [LARGE SCALE GENOMIC DNA]</scope>
    <source>
        <strain evidence="2">Neocaledonia</strain>
    </source>
</reference>
<evidence type="ECO:0000313" key="2">
    <source>
        <dbReference type="EMBL" id="AVK75677.1"/>
    </source>
</evidence>
<proteinExistence type="predicted"/>
<dbReference type="RefSeq" id="YP_009481680.1">
    <property type="nucleotide sequence ID" value="NC_037666.1"/>
</dbReference>
<dbReference type="EMBL" id="MG011690">
    <property type="protein sequence ID" value="AVK75677.1"/>
    <property type="molecule type" value="Genomic_DNA"/>
</dbReference>
<feature type="transmembrane region" description="Helical" evidence="1">
    <location>
        <begin position="28"/>
        <end position="52"/>
    </location>
</feature>
<dbReference type="GeneID" id="36842089"/>
<accession>A0A2U7UB53</accession>
<evidence type="ECO:0000256" key="1">
    <source>
        <dbReference type="SAM" id="Phobius"/>
    </source>
</evidence>
<dbReference type="Proteomes" id="UP000249287">
    <property type="component" value="Segment"/>
</dbReference>
<keyword evidence="1" id="KW-0812">Transmembrane</keyword>
<dbReference type="KEGG" id="vg:36842089"/>
<gene>
    <name evidence="2" type="ORF">pneo_cds_70</name>
</gene>
<protein>
    <submittedName>
        <fullName evidence="2">Uncharacterized protein</fullName>
    </submittedName>
</protein>
<feature type="transmembrane region" description="Helical" evidence="1">
    <location>
        <begin position="194"/>
        <end position="214"/>
    </location>
</feature>